<dbReference type="RefSeq" id="XP_073558357.1">
    <property type="nucleotide sequence ID" value="XM_073702947.1"/>
</dbReference>
<accession>A0ABY2H306</accession>
<sequence>MVKSRPITPQPGLRDTASAGLFSTHLQAEEATPRNQSPICPFAPAAVLVTCRLGEAPATSSHNLVSQSRFDGPVPDISSSFNPFRVQTDQGQGAIAFIREPPSSLETDTRLFSSIRTSAALSESTATRPLSRLYHSAVRNVEKSKHSHALPLLLQLQAPGAIMRTHHEEHFNLPSNGTFHCIGNYVEVATPFRSRLRSVSSPVP</sequence>
<organism evidence="1 2">
    <name type="scientific">Trichoderma ghanense</name>
    <dbReference type="NCBI Taxonomy" id="65468"/>
    <lineage>
        <taxon>Eukaryota</taxon>
        <taxon>Fungi</taxon>
        <taxon>Dikarya</taxon>
        <taxon>Ascomycota</taxon>
        <taxon>Pezizomycotina</taxon>
        <taxon>Sordariomycetes</taxon>
        <taxon>Hypocreomycetidae</taxon>
        <taxon>Hypocreales</taxon>
        <taxon>Hypocreaceae</taxon>
        <taxon>Trichoderma</taxon>
    </lineage>
</organism>
<proteinExistence type="predicted"/>
<evidence type="ECO:0000313" key="1">
    <source>
        <dbReference type="EMBL" id="TFB02156.1"/>
    </source>
</evidence>
<dbReference type="EMBL" id="PPTA01000007">
    <property type="protein sequence ID" value="TFB02156.1"/>
    <property type="molecule type" value="Genomic_DNA"/>
</dbReference>
<dbReference type="GeneID" id="300577397"/>
<gene>
    <name evidence="1" type="ORF">CCMA1212_005698</name>
</gene>
<dbReference type="Proteomes" id="UP001642720">
    <property type="component" value="Unassembled WGS sequence"/>
</dbReference>
<protein>
    <submittedName>
        <fullName evidence="1">Uncharacterized protein</fullName>
    </submittedName>
</protein>
<name>A0ABY2H306_9HYPO</name>
<reference evidence="1 2" key="1">
    <citation type="submission" date="2018-01" db="EMBL/GenBank/DDBJ databases">
        <title>Genome characterization of the sugarcane-associated fungus Trichoderma ghanense CCMA-1212 and their application in lignocelulose bioconversion.</title>
        <authorList>
            <person name="Steindorff A.S."/>
            <person name="Mendes T.D."/>
            <person name="Vilela E.S.D."/>
            <person name="Rodrigues D.S."/>
            <person name="Formighieri E.F."/>
            <person name="Melo I.S."/>
            <person name="Favaro L.C.L."/>
        </authorList>
    </citation>
    <scope>NUCLEOTIDE SEQUENCE [LARGE SCALE GENOMIC DNA]</scope>
    <source>
        <strain evidence="1 2">CCMA-1212</strain>
    </source>
</reference>
<keyword evidence="2" id="KW-1185">Reference proteome</keyword>
<comment type="caution">
    <text evidence="1">The sequence shown here is derived from an EMBL/GenBank/DDBJ whole genome shotgun (WGS) entry which is preliminary data.</text>
</comment>
<evidence type="ECO:0000313" key="2">
    <source>
        <dbReference type="Proteomes" id="UP001642720"/>
    </source>
</evidence>